<comment type="caution">
    <text evidence="1">The sequence shown here is derived from an EMBL/GenBank/DDBJ whole genome shotgun (WGS) entry which is preliminary data.</text>
</comment>
<evidence type="ECO:0000313" key="1">
    <source>
        <dbReference type="EMBL" id="KAJ0075782.1"/>
    </source>
</evidence>
<dbReference type="Proteomes" id="UP001164250">
    <property type="component" value="Chromosome 15"/>
</dbReference>
<organism evidence="1 2">
    <name type="scientific">Pistacia atlantica</name>
    <dbReference type="NCBI Taxonomy" id="434234"/>
    <lineage>
        <taxon>Eukaryota</taxon>
        <taxon>Viridiplantae</taxon>
        <taxon>Streptophyta</taxon>
        <taxon>Embryophyta</taxon>
        <taxon>Tracheophyta</taxon>
        <taxon>Spermatophyta</taxon>
        <taxon>Magnoliopsida</taxon>
        <taxon>eudicotyledons</taxon>
        <taxon>Gunneridae</taxon>
        <taxon>Pentapetalae</taxon>
        <taxon>rosids</taxon>
        <taxon>malvids</taxon>
        <taxon>Sapindales</taxon>
        <taxon>Anacardiaceae</taxon>
        <taxon>Pistacia</taxon>
    </lineage>
</organism>
<evidence type="ECO:0000313" key="2">
    <source>
        <dbReference type="Proteomes" id="UP001164250"/>
    </source>
</evidence>
<gene>
    <name evidence="1" type="ORF">Patl1_33576</name>
</gene>
<protein>
    <submittedName>
        <fullName evidence="1">Uncharacterized protein</fullName>
    </submittedName>
</protein>
<proteinExistence type="predicted"/>
<reference evidence="2" key="1">
    <citation type="journal article" date="2023" name="G3 (Bethesda)">
        <title>Genome assembly and association tests identify interacting loci associated with vigor, precocity, and sex in interspecific pistachio rootstocks.</title>
        <authorList>
            <person name="Palmer W."/>
            <person name="Jacygrad E."/>
            <person name="Sagayaradj S."/>
            <person name="Cavanaugh K."/>
            <person name="Han R."/>
            <person name="Bertier L."/>
            <person name="Beede B."/>
            <person name="Kafkas S."/>
            <person name="Golino D."/>
            <person name="Preece J."/>
            <person name="Michelmore R."/>
        </authorList>
    </citation>
    <scope>NUCLEOTIDE SEQUENCE [LARGE SCALE GENOMIC DNA]</scope>
</reference>
<name>A0ACC0ZUQ7_9ROSI</name>
<accession>A0ACC0ZUQ7</accession>
<dbReference type="EMBL" id="CM047910">
    <property type="protein sequence ID" value="KAJ0075782.1"/>
    <property type="molecule type" value="Genomic_DNA"/>
</dbReference>
<sequence length="105" mass="11775">MGEVDQKASTDLVDQKKGEYVLIRDAEDSQLDIYDKPLPCFGCGIGWFSLLLGFVFPFMWYYATILYFGNYYHKDPRERSGLAASAIAALICTIVVVIIIGIVIL</sequence>
<keyword evidence="2" id="KW-1185">Reference proteome</keyword>